<protein>
    <submittedName>
        <fullName evidence="2">Uncharacterized protein</fullName>
    </submittedName>
</protein>
<organism evidence="2 3">
    <name type="scientific">Phycomyces blakesleeanus (strain ATCC 8743b / DSM 1359 / FGSC 10004 / NBRC 33097 / NRRL 1555)</name>
    <dbReference type="NCBI Taxonomy" id="763407"/>
    <lineage>
        <taxon>Eukaryota</taxon>
        <taxon>Fungi</taxon>
        <taxon>Fungi incertae sedis</taxon>
        <taxon>Mucoromycota</taxon>
        <taxon>Mucoromycotina</taxon>
        <taxon>Mucoromycetes</taxon>
        <taxon>Mucorales</taxon>
        <taxon>Phycomycetaceae</taxon>
        <taxon>Phycomyces</taxon>
    </lineage>
</organism>
<feature type="transmembrane region" description="Helical" evidence="1">
    <location>
        <begin position="51"/>
        <end position="74"/>
    </location>
</feature>
<name>A0A162XW89_PHYB8</name>
<dbReference type="GeneID" id="29001960"/>
<evidence type="ECO:0000256" key="1">
    <source>
        <dbReference type="SAM" id="Phobius"/>
    </source>
</evidence>
<dbReference type="InParanoid" id="A0A162XW89"/>
<proteinExistence type="predicted"/>
<accession>A0A162XW89</accession>
<keyword evidence="1" id="KW-1133">Transmembrane helix</keyword>
<dbReference type="VEuPathDB" id="FungiDB:PHYBLDRAFT_63004"/>
<keyword evidence="3" id="KW-1185">Reference proteome</keyword>
<sequence>MNNKWPLLPSSLLHFPSKISLNRKLGSSGWYNNNIRGPLLKSTLPKNMTRVFTVLKCFLFWLVCMELVISVFVLKEKRVVLAIVNWLSMIKDKPSVYLRYKCH</sequence>
<evidence type="ECO:0000313" key="2">
    <source>
        <dbReference type="EMBL" id="OAD76795.1"/>
    </source>
</evidence>
<keyword evidence="1" id="KW-0812">Transmembrane</keyword>
<keyword evidence="1" id="KW-0472">Membrane</keyword>
<reference evidence="3" key="1">
    <citation type="submission" date="2015-06" db="EMBL/GenBank/DDBJ databases">
        <title>Expansion of signal transduction pathways in fungi by whole-genome duplication.</title>
        <authorList>
            <consortium name="DOE Joint Genome Institute"/>
            <person name="Corrochano L.M."/>
            <person name="Kuo A."/>
            <person name="Marcet-Houben M."/>
            <person name="Polaino S."/>
            <person name="Salamov A."/>
            <person name="Villalobos J.M."/>
            <person name="Alvarez M.I."/>
            <person name="Avalos J."/>
            <person name="Benito E.P."/>
            <person name="Benoit I."/>
            <person name="Burger G."/>
            <person name="Camino L.P."/>
            <person name="Canovas D."/>
            <person name="Cerda-Olmedo E."/>
            <person name="Cheng J.-F."/>
            <person name="Dominguez A."/>
            <person name="Elias M."/>
            <person name="Eslava A.P."/>
            <person name="Glaser F."/>
            <person name="Grimwood J."/>
            <person name="Gutierrez G."/>
            <person name="Heitman J."/>
            <person name="Henrissat B."/>
            <person name="Iturriaga E.A."/>
            <person name="Lang B.F."/>
            <person name="Lavin J.L."/>
            <person name="Lee S."/>
            <person name="Li W."/>
            <person name="Lindquist E."/>
            <person name="Lopez-Garcia S."/>
            <person name="Luque E.M."/>
            <person name="Marcos A.T."/>
            <person name="Martin J."/>
            <person name="McCluskey K."/>
            <person name="Medina H.R."/>
            <person name="Miralles-Duran A."/>
            <person name="Miyazaki A."/>
            <person name="Munoz-Torres E."/>
            <person name="Oguiza J.A."/>
            <person name="Ohm R."/>
            <person name="Olmedo M."/>
            <person name="Orejas M."/>
            <person name="Ortiz-Castellanos L."/>
            <person name="Pisabarro A.G."/>
            <person name="Rodriguez-Romero J."/>
            <person name="Ruiz-Herrera J."/>
            <person name="Ruiz-Vazquez R."/>
            <person name="Sanz C."/>
            <person name="Schackwitz W."/>
            <person name="Schmutz J."/>
            <person name="Shahriari M."/>
            <person name="Shelest E."/>
            <person name="Silva-Franco F."/>
            <person name="Soanes D."/>
            <person name="Syed K."/>
            <person name="Tagua V.G."/>
            <person name="Talbot N.J."/>
            <person name="Thon M."/>
            <person name="De vries R.P."/>
            <person name="Wiebenga A."/>
            <person name="Yadav J.S."/>
            <person name="Braun E.L."/>
            <person name="Baker S."/>
            <person name="Garre V."/>
            <person name="Horwitz B."/>
            <person name="Torres-Martinez S."/>
            <person name="Idnurm A."/>
            <person name="Herrera-Estrella A."/>
            <person name="Gabaldon T."/>
            <person name="Grigoriev I.V."/>
        </authorList>
    </citation>
    <scope>NUCLEOTIDE SEQUENCE [LARGE SCALE GENOMIC DNA]</scope>
    <source>
        <strain evidence="3">NRRL 1555(-)</strain>
    </source>
</reference>
<dbReference type="AlphaFoldDB" id="A0A162XW89"/>
<evidence type="ECO:0000313" key="3">
    <source>
        <dbReference type="Proteomes" id="UP000077315"/>
    </source>
</evidence>
<dbReference type="RefSeq" id="XP_018294835.1">
    <property type="nucleotide sequence ID" value="XM_018441054.1"/>
</dbReference>
<dbReference type="Proteomes" id="UP000077315">
    <property type="component" value="Unassembled WGS sequence"/>
</dbReference>
<dbReference type="EMBL" id="KV440975">
    <property type="protein sequence ID" value="OAD76795.1"/>
    <property type="molecule type" value="Genomic_DNA"/>
</dbReference>
<gene>
    <name evidence="2" type="ORF">PHYBLDRAFT_63004</name>
</gene>